<organism evidence="4 5">
    <name type="scientific">Pseudomonas ulcerans</name>
    <dbReference type="NCBI Taxonomy" id="3115852"/>
    <lineage>
        <taxon>Bacteria</taxon>
        <taxon>Pseudomonadati</taxon>
        <taxon>Pseudomonadota</taxon>
        <taxon>Gammaproteobacteria</taxon>
        <taxon>Pseudomonadales</taxon>
        <taxon>Pseudomonadaceae</taxon>
        <taxon>Pseudomonas</taxon>
    </lineage>
</organism>
<dbReference type="PROSITE" id="PS50110">
    <property type="entry name" value="RESPONSE_REGULATORY"/>
    <property type="match status" value="1"/>
</dbReference>
<proteinExistence type="predicted"/>
<accession>A0ABU7I0I5</accession>
<protein>
    <submittedName>
        <fullName evidence="4">Chemotaxis protein CheV</fullName>
    </submittedName>
</protein>
<dbReference type="InterPro" id="IPR024181">
    <property type="entry name" value="Chemotax_regulator_CheV"/>
</dbReference>
<dbReference type="InterPro" id="IPR002545">
    <property type="entry name" value="CheW-lke_dom"/>
</dbReference>
<reference evidence="4 5" key="1">
    <citation type="submission" date="2024-01" db="EMBL/GenBank/DDBJ databases">
        <title>Unpublished Manusciprt.</title>
        <authorList>
            <person name="Duman M."/>
            <person name="Valdes E.G."/>
            <person name="Ajmi N."/>
            <person name="Altun S."/>
            <person name="Saticioglu I.B."/>
        </authorList>
    </citation>
    <scope>NUCLEOTIDE SEQUENCE [LARGE SCALE GENOMIC DNA]</scope>
    <source>
        <strain evidence="4 5">148P</strain>
    </source>
</reference>
<dbReference type="Pfam" id="PF01584">
    <property type="entry name" value="CheW"/>
    <property type="match status" value="1"/>
</dbReference>
<dbReference type="Proteomes" id="UP001335100">
    <property type="component" value="Unassembled WGS sequence"/>
</dbReference>
<dbReference type="InterPro" id="IPR036061">
    <property type="entry name" value="CheW-like_dom_sf"/>
</dbReference>
<evidence type="ECO:0000313" key="4">
    <source>
        <dbReference type="EMBL" id="MEE1937320.1"/>
    </source>
</evidence>
<dbReference type="CDD" id="cd19924">
    <property type="entry name" value="REC_CheV-like"/>
    <property type="match status" value="1"/>
</dbReference>
<dbReference type="Gene3D" id="2.30.30.40">
    <property type="entry name" value="SH3 Domains"/>
    <property type="match status" value="1"/>
</dbReference>
<keyword evidence="5" id="KW-1185">Reference proteome</keyword>
<dbReference type="EMBL" id="JAZDQJ010000058">
    <property type="protein sequence ID" value="MEE1937320.1"/>
    <property type="molecule type" value="Genomic_DNA"/>
</dbReference>
<dbReference type="SMART" id="SM00448">
    <property type="entry name" value="REC"/>
    <property type="match status" value="1"/>
</dbReference>
<feature type="domain" description="Response regulatory" evidence="2">
    <location>
        <begin position="182"/>
        <end position="307"/>
    </location>
</feature>
<name>A0ABU7I0I5_9PSED</name>
<dbReference type="RefSeq" id="WP_330077975.1">
    <property type="nucleotide sequence ID" value="NZ_JAZDQJ010000058.1"/>
</dbReference>
<feature type="modified residue" description="4-aspartylphosphate" evidence="1">
    <location>
        <position position="240"/>
    </location>
</feature>
<comment type="caution">
    <text evidence="4">The sequence shown here is derived from an EMBL/GenBank/DDBJ whole genome shotgun (WGS) entry which is preliminary data.</text>
</comment>
<evidence type="ECO:0000256" key="1">
    <source>
        <dbReference type="PROSITE-ProRule" id="PRU00169"/>
    </source>
</evidence>
<dbReference type="Gene3D" id="3.40.50.2300">
    <property type="match status" value="1"/>
</dbReference>
<dbReference type="SUPFAM" id="SSF50341">
    <property type="entry name" value="CheW-like"/>
    <property type="match status" value="1"/>
</dbReference>
<evidence type="ECO:0000313" key="5">
    <source>
        <dbReference type="Proteomes" id="UP001335100"/>
    </source>
</evidence>
<evidence type="ECO:0000259" key="2">
    <source>
        <dbReference type="PROSITE" id="PS50110"/>
    </source>
</evidence>
<dbReference type="InterPro" id="IPR001789">
    <property type="entry name" value="Sig_transdc_resp-reg_receiver"/>
</dbReference>
<dbReference type="Pfam" id="PF00072">
    <property type="entry name" value="Response_reg"/>
    <property type="match status" value="1"/>
</dbReference>
<dbReference type="PANTHER" id="PTHR47233:SF3">
    <property type="entry name" value="CHEMOTAXIS PROTEIN CHEV"/>
    <property type="match status" value="1"/>
</dbReference>
<dbReference type="SUPFAM" id="SSF52172">
    <property type="entry name" value="CheY-like"/>
    <property type="match status" value="1"/>
</dbReference>
<evidence type="ECO:0000259" key="3">
    <source>
        <dbReference type="PROSITE" id="PS50851"/>
    </source>
</evidence>
<dbReference type="Gene3D" id="2.40.50.180">
    <property type="entry name" value="CheA-289, Domain 4"/>
    <property type="match status" value="1"/>
</dbReference>
<gene>
    <name evidence="4" type="ORF">V0R50_29195</name>
</gene>
<dbReference type="PROSITE" id="PS50851">
    <property type="entry name" value="CHEW"/>
    <property type="match status" value="1"/>
</dbReference>
<dbReference type="InterPro" id="IPR011006">
    <property type="entry name" value="CheY-like_superfamily"/>
</dbReference>
<feature type="domain" description="CheW-like" evidence="3">
    <location>
        <begin position="19"/>
        <end position="160"/>
    </location>
</feature>
<dbReference type="PIRSF" id="PIRSF002867">
    <property type="entry name" value="CheV"/>
    <property type="match status" value="1"/>
</dbReference>
<keyword evidence="1" id="KW-0597">Phosphoprotein</keyword>
<dbReference type="PANTHER" id="PTHR47233">
    <property type="entry name" value="CHEMOTAXIS PROTEIN CHEV"/>
    <property type="match status" value="1"/>
</dbReference>
<dbReference type="SMART" id="SM00260">
    <property type="entry name" value="CheW"/>
    <property type="match status" value="1"/>
</dbReference>
<sequence length="310" mass="34489">MAGVMDSVNQRTQLVGQNRLELLLFRLRGEQLYGINVFKVREVLQCPSLTLLPKASRVVRGVANIRGATIPILDLAMATGLPPLENQDPSKSFVIITEYNTKTQGFLVHSVERIVNMNWEEIHPPPKGTGRDHYLTAVTRVDNKMVEIIDVEKILAEVAPASEAVSTGVVNAEVHSKAVSLRVLTVDDSSVARKQVSRCLQTVGVEVVALNDGRQALDYLKNLVDEGKRPEEEFLMMISDIEMPEMDGYTLTAEIRNDPRMQNLHIILHTSLSGVFNQAMVKKVGADDFLAKFRPDDLAQRVVDRINATH</sequence>